<dbReference type="EMBL" id="RJVP01000003">
    <property type="protein sequence ID" value="ROH86259.1"/>
    <property type="molecule type" value="Genomic_DNA"/>
</dbReference>
<feature type="chain" id="PRO_5018256292" evidence="1">
    <location>
        <begin position="26"/>
        <end position="208"/>
    </location>
</feature>
<proteinExistence type="predicted"/>
<dbReference type="AlphaFoldDB" id="A0A3N0V0C2"/>
<feature type="signal peptide" evidence="1">
    <location>
        <begin position="1"/>
        <end position="25"/>
    </location>
</feature>
<protein>
    <submittedName>
        <fullName evidence="2">Uncharacterized protein</fullName>
    </submittedName>
</protein>
<evidence type="ECO:0000256" key="1">
    <source>
        <dbReference type="SAM" id="SignalP"/>
    </source>
</evidence>
<comment type="caution">
    <text evidence="2">The sequence shown here is derived from an EMBL/GenBank/DDBJ whole genome shotgun (WGS) entry which is preliminary data.</text>
</comment>
<reference evidence="2 3" key="1">
    <citation type="submission" date="2018-10" db="EMBL/GenBank/DDBJ databases">
        <authorList>
            <person name="Chen W.-M."/>
        </authorList>
    </citation>
    <scope>NUCLEOTIDE SEQUENCE [LARGE SCALE GENOMIC DNA]</scope>
    <source>
        <strain evidence="2 3">H-5</strain>
    </source>
</reference>
<gene>
    <name evidence="2" type="ORF">ED236_07420</name>
</gene>
<keyword evidence="1" id="KW-0732">Signal</keyword>
<name>A0A3N0V0C2_9PROT</name>
<dbReference type="RefSeq" id="WP_123237322.1">
    <property type="nucleotide sequence ID" value="NZ_RJVP01000003.1"/>
</dbReference>
<evidence type="ECO:0000313" key="3">
    <source>
        <dbReference type="Proteomes" id="UP000275137"/>
    </source>
</evidence>
<evidence type="ECO:0000313" key="2">
    <source>
        <dbReference type="EMBL" id="ROH86259.1"/>
    </source>
</evidence>
<dbReference type="Proteomes" id="UP000275137">
    <property type="component" value="Unassembled WGS sequence"/>
</dbReference>
<keyword evidence="3" id="KW-1185">Reference proteome</keyword>
<organism evidence="2 3">
    <name type="scientific">Pseudomethylobacillus aquaticus</name>
    <dbReference type="NCBI Taxonomy" id="2676064"/>
    <lineage>
        <taxon>Bacteria</taxon>
        <taxon>Pseudomonadati</taxon>
        <taxon>Pseudomonadota</taxon>
        <taxon>Betaproteobacteria</taxon>
        <taxon>Nitrosomonadales</taxon>
        <taxon>Methylophilaceae</taxon>
        <taxon>Pseudomethylobacillus</taxon>
    </lineage>
</organism>
<accession>A0A3N0V0C2</accession>
<sequence>MRRWCSSFICIASSVLAVGMPQAQADLSAMSQLLKQTPTTAGFDICHGGGCAKVSHAMLTDAEWQLVLVQFQPRAYDAQTERAQLAQAIAVLELEVGAKTGTAGDRGGTFGNSAYTGQMDCNDEATNTTTYLKLMQNAGLMRFHTLQDTRTRGVYLNRWPHTTAMIREHETGQEFAVDAWFYDNGNPPVILPLQQWKAGWMPADSPAQ</sequence>